<organism evidence="3 4">
    <name type="scientific">Parnassius mnemosyne</name>
    <name type="common">clouded apollo</name>
    <dbReference type="NCBI Taxonomy" id="213953"/>
    <lineage>
        <taxon>Eukaryota</taxon>
        <taxon>Metazoa</taxon>
        <taxon>Ecdysozoa</taxon>
        <taxon>Arthropoda</taxon>
        <taxon>Hexapoda</taxon>
        <taxon>Insecta</taxon>
        <taxon>Pterygota</taxon>
        <taxon>Neoptera</taxon>
        <taxon>Endopterygota</taxon>
        <taxon>Lepidoptera</taxon>
        <taxon>Glossata</taxon>
        <taxon>Ditrysia</taxon>
        <taxon>Papilionoidea</taxon>
        <taxon>Papilionidae</taxon>
        <taxon>Parnassiinae</taxon>
        <taxon>Parnassini</taxon>
        <taxon>Parnassius</taxon>
        <taxon>Driopa</taxon>
    </lineage>
</organism>
<dbReference type="GO" id="GO:0071897">
    <property type="term" value="P:DNA biosynthetic process"/>
    <property type="evidence" value="ECO:0007669"/>
    <property type="project" value="UniProtKB-ARBA"/>
</dbReference>
<dbReference type="Pfam" id="PF00075">
    <property type="entry name" value="RNase_H"/>
    <property type="match status" value="1"/>
</dbReference>
<dbReference type="PROSITE" id="PS50878">
    <property type="entry name" value="RT_POL"/>
    <property type="match status" value="1"/>
</dbReference>
<dbReference type="InterPro" id="IPR043502">
    <property type="entry name" value="DNA/RNA_pol_sf"/>
</dbReference>
<dbReference type="Pfam" id="PF00078">
    <property type="entry name" value="RVT_1"/>
    <property type="match status" value="1"/>
</dbReference>
<accession>A0AAV1K9M4</accession>
<dbReference type="SUPFAM" id="SSF53098">
    <property type="entry name" value="Ribonuclease H-like"/>
    <property type="match status" value="1"/>
</dbReference>
<dbReference type="InterPro" id="IPR000477">
    <property type="entry name" value="RT_dom"/>
</dbReference>
<dbReference type="GO" id="GO:0042575">
    <property type="term" value="C:DNA polymerase complex"/>
    <property type="evidence" value="ECO:0007669"/>
    <property type="project" value="UniProtKB-ARBA"/>
</dbReference>
<evidence type="ECO:0000259" key="2">
    <source>
        <dbReference type="PROSITE" id="PS50879"/>
    </source>
</evidence>
<comment type="caution">
    <text evidence="3">The sequence shown here is derived from an EMBL/GenBank/DDBJ whole genome shotgun (WGS) entry which is preliminary data.</text>
</comment>
<evidence type="ECO:0000313" key="4">
    <source>
        <dbReference type="Proteomes" id="UP001314205"/>
    </source>
</evidence>
<evidence type="ECO:0000313" key="3">
    <source>
        <dbReference type="EMBL" id="CAK1579800.1"/>
    </source>
</evidence>
<dbReference type="InterPro" id="IPR012337">
    <property type="entry name" value="RNaseH-like_sf"/>
</dbReference>
<dbReference type="CDD" id="cd09276">
    <property type="entry name" value="Rnase_HI_RT_non_LTR"/>
    <property type="match status" value="1"/>
</dbReference>
<keyword evidence="4" id="KW-1185">Reference proteome</keyword>
<reference evidence="3 4" key="1">
    <citation type="submission" date="2023-11" db="EMBL/GenBank/DDBJ databases">
        <authorList>
            <person name="Hedman E."/>
            <person name="Englund M."/>
            <person name="Stromberg M."/>
            <person name="Nyberg Akerstrom W."/>
            <person name="Nylinder S."/>
            <person name="Jareborg N."/>
            <person name="Kallberg Y."/>
            <person name="Kronander E."/>
        </authorList>
    </citation>
    <scope>NUCLEOTIDE SEQUENCE [LARGE SCALE GENOMIC DNA]</scope>
</reference>
<dbReference type="EMBL" id="CAVLGL010000002">
    <property type="protein sequence ID" value="CAK1579800.1"/>
    <property type="molecule type" value="Genomic_DNA"/>
</dbReference>
<dbReference type="Proteomes" id="UP001314205">
    <property type="component" value="Unassembled WGS sequence"/>
</dbReference>
<dbReference type="GO" id="GO:0003676">
    <property type="term" value="F:nucleic acid binding"/>
    <property type="evidence" value="ECO:0007669"/>
    <property type="project" value="InterPro"/>
</dbReference>
<dbReference type="Gene3D" id="3.30.420.10">
    <property type="entry name" value="Ribonuclease H-like superfamily/Ribonuclease H"/>
    <property type="match status" value="1"/>
</dbReference>
<evidence type="ECO:0000259" key="1">
    <source>
        <dbReference type="PROSITE" id="PS50878"/>
    </source>
</evidence>
<dbReference type="GO" id="GO:0004523">
    <property type="term" value="F:RNA-DNA hybrid ribonuclease activity"/>
    <property type="evidence" value="ECO:0007669"/>
    <property type="project" value="InterPro"/>
</dbReference>
<dbReference type="SUPFAM" id="SSF56672">
    <property type="entry name" value="DNA/RNA polymerases"/>
    <property type="match status" value="1"/>
</dbReference>
<dbReference type="PANTHER" id="PTHR33481:SF1">
    <property type="entry name" value="ENDONUCLEASE_EXONUCLEASE_PHOSPHATASE DOMAIN-CONTAINING PROTEIN-RELATED"/>
    <property type="match status" value="1"/>
</dbReference>
<feature type="domain" description="Reverse transcriptase" evidence="1">
    <location>
        <begin position="23"/>
        <end position="294"/>
    </location>
</feature>
<dbReference type="InterPro" id="IPR002156">
    <property type="entry name" value="RNaseH_domain"/>
</dbReference>
<gene>
    <name evidence="3" type="ORF">PARMNEM_LOCUS1690</name>
</gene>
<feature type="domain" description="RNase H type-1" evidence="2">
    <location>
        <begin position="457"/>
        <end position="590"/>
    </location>
</feature>
<name>A0AAV1K9M4_9NEOP</name>
<dbReference type="PANTHER" id="PTHR33481">
    <property type="entry name" value="REVERSE TRANSCRIPTASE"/>
    <property type="match status" value="1"/>
</dbReference>
<protein>
    <submittedName>
        <fullName evidence="3">Uncharacterized protein</fullName>
    </submittedName>
</protein>
<dbReference type="CDD" id="cd01650">
    <property type="entry name" value="RT_nLTR_like"/>
    <property type="match status" value="1"/>
</dbReference>
<dbReference type="InterPro" id="IPR036397">
    <property type="entry name" value="RNaseH_sf"/>
</dbReference>
<proteinExistence type="predicted"/>
<dbReference type="AlphaFoldDB" id="A0AAV1K9M4"/>
<dbReference type="PROSITE" id="PS50879">
    <property type="entry name" value="RNASE_H_1"/>
    <property type="match status" value="1"/>
</dbReference>
<sequence>MTSDICYESYKTTPSILLAIYNKCLEIGYFPKIWKKAIIKIIPKPGKVDYTVPKAYRPIGLLLVFGKILEKLFVGRLLWQLGREGKFSNRQYGFMPQRSTEDALYDIMTVIKQGIKEKKIVVMVSLDIEGAFDNAWWPQIIKEIQRKNVNIHNLRLITSYLSSRSVIVKYAGAIATKPTTKGCIQGSTCGPILWNILRDPLLELSSDMDVHLQAFADDILIIAKGNSAKDVEDKLNPALEKIVTWGKMHILNFAPHKTQSIVITKKLSYELPIIKMDKIIIQPSTSLKVLGVTINKNLNFVEHLDEVLGKAIKIYKMIARTAKGHWGLHSDIVKTIYIAVVEPTILYAANVWAMTVKKEYMKKRLERITRMFAIKICKGHRTVSFTSSVILAGIFPLDLRAMERLSLYEIKQGKPLNQLPGRDIEKPISPFCLPHPAERCRMSFELISSLDQEQAIDCLKPRSYTDGSKLEGKVGGAVSVWKDGSEIRKFTFRLESYCSVYQAELAAILKALDMVCKFGELKKGIILSDSRSALECLTDSSSLHPLAAEIRERIRSLVNKNGEVKFYWIKAHIGIPGNERADELAKKAALSNKQAPVYDKCPLSFAKRLTRDSTCVKWQQRYSEAATRAVTKNFFPDVREAHKTLKQIRMDNIKAQLLTGYGGFKAYLFKFKLAQSPSCVCGNEIEEKIEHLLIDCPRFTIQRMECEHKMGIAINITNLKYVINNDDCRIHFLKYAEYVVRCAGKANGSKVDI</sequence>